<name>A0A8K0X9D7_9PEZI</name>
<dbReference type="OrthoDB" id="4851482at2759"/>
<evidence type="ECO:0000313" key="3">
    <source>
        <dbReference type="Proteomes" id="UP000813385"/>
    </source>
</evidence>
<organism evidence="2 3">
    <name type="scientific">Plectosphaerella cucumerina</name>
    <dbReference type="NCBI Taxonomy" id="40658"/>
    <lineage>
        <taxon>Eukaryota</taxon>
        <taxon>Fungi</taxon>
        <taxon>Dikarya</taxon>
        <taxon>Ascomycota</taxon>
        <taxon>Pezizomycotina</taxon>
        <taxon>Sordariomycetes</taxon>
        <taxon>Hypocreomycetidae</taxon>
        <taxon>Glomerellales</taxon>
        <taxon>Plectosphaerellaceae</taxon>
        <taxon>Plectosphaerella</taxon>
    </lineage>
</organism>
<evidence type="ECO:0000313" key="2">
    <source>
        <dbReference type="EMBL" id="KAH7376772.1"/>
    </source>
</evidence>
<sequence length="290" mass="31485">MPGPSYQYQLPAAMGLPGTPAQLQPAAMPGPWSQYQLPAAIGLPGPPAQHQSAAMPGPSTQHQPAAMPGPPAQPQLPVAAGLPGPPANDPLSIHTLAQYHATRARRSPFNLNLTGEKEGQDNGPPRTDVGQRRAVADLVAAAYDFGQWPQSLTIQSSRAVDVICQAAQFTPEQKIDKIVGAATPMGKYKIELLMWALLDHAITIQEGRLMLAPWEQSPSYEEYDSFKDRLKEMVDGLKANKSIVKSLVTESNFMTRFVLRPLKERNMKVGNKKVNETKQGLIKKGQQASQ</sequence>
<feature type="region of interest" description="Disordered" evidence="1">
    <location>
        <begin position="269"/>
        <end position="290"/>
    </location>
</feature>
<dbReference type="AlphaFoldDB" id="A0A8K0X9D7"/>
<dbReference type="Proteomes" id="UP000813385">
    <property type="component" value="Unassembled WGS sequence"/>
</dbReference>
<gene>
    <name evidence="2" type="ORF">B0T11DRAFT_272906</name>
</gene>
<accession>A0A8K0X9D7</accession>
<evidence type="ECO:0000256" key="1">
    <source>
        <dbReference type="SAM" id="MobiDB-lite"/>
    </source>
</evidence>
<feature type="region of interest" description="Disordered" evidence="1">
    <location>
        <begin position="38"/>
        <end position="90"/>
    </location>
</feature>
<keyword evidence="3" id="KW-1185">Reference proteome</keyword>
<reference evidence="2" key="1">
    <citation type="journal article" date="2021" name="Nat. Commun.">
        <title>Genetic determinants of endophytism in the Arabidopsis root mycobiome.</title>
        <authorList>
            <person name="Mesny F."/>
            <person name="Miyauchi S."/>
            <person name="Thiergart T."/>
            <person name="Pickel B."/>
            <person name="Atanasova L."/>
            <person name="Karlsson M."/>
            <person name="Huettel B."/>
            <person name="Barry K.W."/>
            <person name="Haridas S."/>
            <person name="Chen C."/>
            <person name="Bauer D."/>
            <person name="Andreopoulos W."/>
            <person name="Pangilinan J."/>
            <person name="LaButti K."/>
            <person name="Riley R."/>
            <person name="Lipzen A."/>
            <person name="Clum A."/>
            <person name="Drula E."/>
            <person name="Henrissat B."/>
            <person name="Kohler A."/>
            <person name="Grigoriev I.V."/>
            <person name="Martin F.M."/>
            <person name="Hacquard S."/>
        </authorList>
    </citation>
    <scope>NUCLEOTIDE SEQUENCE</scope>
    <source>
        <strain evidence="2">MPI-CAGE-AT-0016</strain>
    </source>
</reference>
<comment type="caution">
    <text evidence="2">The sequence shown here is derived from an EMBL/GenBank/DDBJ whole genome shotgun (WGS) entry which is preliminary data.</text>
</comment>
<proteinExistence type="predicted"/>
<dbReference type="EMBL" id="JAGPXD010000001">
    <property type="protein sequence ID" value="KAH7376772.1"/>
    <property type="molecule type" value="Genomic_DNA"/>
</dbReference>
<protein>
    <submittedName>
        <fullName evidence="2">Uncharacterized protein</fullName>
    </submittedName>
</protein>